<reference evidence="3" key="1">
    <citation type="submission" date="2016-08" db="EMBL/GenBank/DDBJ databases">
        <authorList>
            <person name="Merda D."/>
            <person name="Briand M."/>
            <person name="Taghouti G."/>
            <person name="Carrere S."/>
            <person name="Gouzy J."/>
            <person name="Portier P."/>
            <person name="Jacques M.-A."/>
            <person name="Fischer-Le Saux M."/>
        </authorList>
    </citation>
    <scope>NUCLEOTIDE SEQUENCE [LARGE SCALE GENOMIC DNA]</scope>
    <source>
        <strain evidence="3">CFBP1156</strain>
    </source>
</reference>
<gene>
    <name evidence="2" type="ORF">XhyaCFBP1156_13450</name>
</gene>
<dbReference type="RefSeq" id="WP_104558632.1">
    <property type="nucleotide sequence ID" value="NZ_CP043476.1"/>
</dbReference>
<feature type="compositionally biased region" description="Polar residues" evidence="1">
    <location>
        <begin position="39"/>
        <end position="59"/>
    </location>
</feature>
<evidence type="ECO:0000256" key="1">
    <source>
        <dbReference type="SAM" id="MobiDB-lite"/>
    </source>
</evidence>
<dbReference type="Proteomes" id="UP000238261">
    <property type="component" value="Unassembled WGS sequence"/>
</dbReference>
<organism evidence="2 3">
    <name type="scientific">Xanthomonas hyacinthi</name>
    <dbReference type="NCBI Taxonomy" id="56455"/>
    <lineage>
        <taxon>Bacteria</taxon>
        <taxon>Pseudomonadati</taxon>
        <taxon>Pseudomonadota</taxon>
        <taxon>Gammaproteobacteria</taxon>
        <taxon>Lysobacterales</taxon>
        <taxon>Lysobacteraceae</taxon>
        <taxon>Xanthomonas</taxon>
    </lineage>
</organism>
<dbReference type="AlphaFoldDB" id="A0A2S7EUK9"/>
<name>A0A2S7EUK9_9XANT</name>
<sequence length="133" mass="14686">MTSPIRGASSSSYYPNQTNNPESSPPPHNQSPSPAQSSGFPSLQRMNASRRTAGSTFNARFSDENTTHEVPGYDAGRQAHISVQEDTQISQNAYSLWKSHPNGLPSDIKKETKKDHKLYAAYKEIKDNKGYKG</sequence>
<accession>A0A2S7EUK9</accession>
<dbReference type="OrthoDB" id="10000527at2"/>
<feature type="compositionally biased region" description="Polar residues" evidence="1">
    <location>
        <begin position="1"/>
        <end position="18"/>
    </location>
</feature>
<feature type="region of interest" description="Disordered" evidence="1">
    <location>
        <begin position="1"/>
        <end position="72"/>
    </location>
</feature>
<keyword evidence="3" id="KW-1185">Reference proteome</keyword>
<comment type="caution">
    <text evidence="2">The sequence shown here is derived from an EMBL/GenBank/DDBJ whole genome shotgun (WGS) entry which is preliminary data.</text>
</comment>
<dbReference type="EMBL" id="MDEG01000012">
    <property type="protein sequence ID" value="PPU96771.1"/>
    <property type="molecule type" value="Genomic_DNA"/>
</dbReference>
<proteinExistence type="predicted"/>
<protein>
    <submittedName>
        <fullName evidence="2">Uncharacterized protein</fullName>
    </submittedName>
</protein>
<evidence type="ECO:0000313" key="3">
    <source>
        <dbReference type="Proteomes" id="UP000238261"/>
    </source>
</evidence>
<evidence type="ECO:0000313" key="2">
    <source>
        <dbReference type="EMBL" id="PPU96771.1"/>
    </source>
</evidence>